<dbReference type="GO" id="GO:0016787">
    <property type="term" value="F:hydrolase activity"/>
    <property type="evidence" value="ECO:0007669"/>
    <property type="project" value="InterPro"/>
</dbReference>
<name>A0A2S0M4A3_MEGEL</name>
<accession>A0A2S0M4A3</accession>
<dbReference type="PANTHER" id="PTHR47396:SF1">
    <property type="entry name" value="ATP-DEPENDENT HELICASE IRC3-RELATED"/>
    <property type="match status" value="1"/>
</dbReference>
<dbReference type="CDD" id="cd18799">
    <property type="entry name" value="SF2_C_EcoAI-like"/>
    <property type="match status" value="1"/>
</dbReference>
<reference evidence="3 4" key="1">
    <citation type="journal article" date="2018" name="Genome Announc.">
        <title>Complete genomes of two Megasphaera elsdenii strains, NCIMB 702410 and ATCC 25940.</title>
        <authorList>
            <person name="Hatmaker E.A."/>
            <person name="O'Dell K."/>
            <person name="Riley L.A."/>
            <person name="Klingeman D.M."/>
            <person name="Guss A.M."/>
        </authorList>
    </citation>
    <scope>NUCLEOTIDE SEQUENCE [LARGE SCALE GENOMIC DNA]</scope>
    <source>
        <strain evidence="3 4">NCIMB702410</strain>
    </source>
</reference>
<protein>
    <submittedName>
        <fullName evidence="3">DUF3427 domain-containing protein</fullName>
    </submittedName>
</protein>
<dbReference type="Pfam" id="PF13091">
    <property type="entry name" value="PLDc_2"/>
    <property type="match status" value="1"/>
</dbReference>
<dbReference type="SMART" id="SM00487">
    <property type="entry name" value="DEXDc"/>
    <property type="match status" value="1"/>
</dbReference>
<dbReference type="InterPro" id="IPR021835">
    <property type="entry name" value="DUF3427"/>
</dbReference>
<dbReference type="PROSITE" id="PS51192">
    <property type="entry name" value="HELICASE_ATP_BIND_1"/>
    <property type="match status" value="1"/>
</dbReference>
<dbReference type="SUPFAM" id="SSF56024">
    <property type="entry name" value="Phospholipase D/nuclease"/>
    <property type="match status" value="1"/>
</dbReference>
<dbReference type="InterPro" id="IPR058403">
    <property type="entry name" value="DUF8090"/>
</dbReference>
<dbReference type="InterPro" id="IPR014001">
    <property type="entry name" value="Helicase_ATP-bd"/>
</dbReference>
<dbReference type="OrthoDB" id="9802848at2"/>
<evidence type="ECO:0000259" key="1">
    <source>
        <dbReference type="PROSITE" id="PS51192"/>
    </source>
</evidence>
<dbReference type="PROSITE" id="PS51194">
    <property type="entry name" value="HELICASE_CTER"/>
    <property type="match status" value="1"/>
</dbReference>
<evidence type="ECO:0000313" key="4">
    <source>
        <dbReference type="Proteomes" id="UP000238358"/>
    </source>
</evidence>
<dbReference type="Pfam" id="PF26350">
    <property type="entry name" value="DUF8090"/>
    <property type="match status" value="1"/>
</dbReference>
<dbReference type="InterPro" id="IPR025202">
    <property type="entry name" value="PLD-like_dom"/>
</dbReference>
<dbReference type="Proteomes" id="UP000238358">
    <property type="component" value="Chromosome"/>
</dbReference>
<gene>
    <name evidence="3" type="ORF">C6Y28_00750</name>
</gene>
<dbReference type="Pfam" id="PF00271">
    <property type="entry name" value="Helicase_C"/>
    <property type="match status" value="1"/>
</dbReference>
<dbReference type="Gene3D" id="3.30.870.10">
    <property type="entry name" value="Endonuclease Chain A"/>
    <property type="match status" value="1"/>
</dbReference>
<dbReference type="InterPro" id="IPR050742">
    <property type="entry name" value="Helicase_Restrict-Modif_Enz"/>
</dbReference>
<sequence>MVEYGALEQCLREGFIDYTVEADQRYVPKILTNNKEKKRKVLDTILSQLYVCDSFLFSVAFLTKSGIACLKDALIQNRKATGKILASQYLNFTEPGALRELLKFPNVELRMVTEERAFHAKGYLFHRPQAGPKNYTMVIGSSNMTANALTHNQEWNVFFTSAENGSLIRQTKEEFDALWDTAEVVDEAWIQAYESVYTHNKPKRQTVYVPFHKIQPNAMQKAALAGIQKLRDDGQDRGLLISATGTGKTYLSAFDVLKMQPRRFLFVVHRELIVKSARDSYVRIGINPADTGLLTGHDKELDKPYIFATIQTLSQDEILHTFAPDTFDYIVIDEVHHGGAATYQKVIRYFQPKFLLGMTATPERSDDFDIYALFHHHIAYEIRLHDALEENMLVPFHYHGISEITVNGKVLDDMSDFALLTCEERVKHILYYADLYGSDAERIKGLVFCRNVDEAQALAEAFRQHGKRAVALTGASSERERSEAIGHLEAKAAEDLQYLDYIFTCDIFNEGVDIPQVNQVIMLRPTTSAIVFVQQLGRGLRKYPHKRYLEVLDFIGNYENNFLLPIALFGDRTYDKDFVRRLMQVNFLPGPTSVHFDDIAKERIYAAIDAKSALADLRDLKESYRNMAYRLGRQPMMMDFVRFGDKDPALFIAKKDSFFEFVQYMEPYASTLNASHRAVLKMMSLELANGKRIEELLVLRHLLTEASWSTAALAKEMTEQYHFLPSTETMESVARLLDLQFFNKTARKKYGSQPLISFENHAYVATSYWNDLKENEEFQRYVQDILDYGTYRFKNLYIHDEPEIVQGFVRYGRYSRKDVSRILNYETNREGTLNGYQIVGATCPIFVTYEKREDISANTKYEDQFVSPQQFSWMTRARIHLTSSQIPAICNEHTRKLLFVKKSDAEGADFYYIGDLTVLGEPVETTIANDKGQQLPIVNFQFLLDKPVEDKLYRYLCE</sequence>
<dbReference type="GO" id="GO:0005829">
    <property type="term" value="C:cytosol"/>
    <property type="evidence" value="ECO:0007669"/>
    <property type="project" value="TreeGrafter"/>
</dbReference>
<evidence type="ECO:0000313" key="3">
    <source>
        <dbReference type="EMBL" id="AVO26275.1"/>
    </source>
</evidence>
<evidence type="ECO:0000259" key="2">
    <source>
        <dbReference type="PROSITE" id="PS51194"/>
    </source>
</evidence>
<dbReference type="InterPro" id="IPR001650">
    <property type="entry name" value="Helicase_C-like"/>
</dbReference>
<dbReference type="Gene3D" id="3.40.50.300">
    <property type="entry name" value="P-loop containing nucleotide triphosphate hydrolases"/>
    <property type="match status" value="2"/>
</dbReference>
<dbReference type="AlphaFoldDB" id="A0A2S0M4A3"/>
<dbReference type="Pfam" id="PF11907">
    <property type="entry name" value="DUF3427"/>
    <property type="match status" value="1"/>
</dbReference>
<dbReference type="EMBL" id="CP027569">
    <property type="protein sequence ID" value="AVO26275.1"/>
    <property type="molecule type" value="Genomic_DNA"/>
</dbReference>
<organism evidence="3 4">
    <name type="scientific">Megasphaera elsdenii</name>
    <dbReference type="NCBI Taxonomy" id="907"/>
    <lineage>
        <taxon>Bacteria</taxon>
        <taxon>Bacillati</taxon>
        <taxon>Bacillota</taxon>
        <taxon>Negativicutes</taxon>
        <taxon>Veillonellales</taxon>
        <taxon>Veillonellaceae</taxon>
        <taxon>Megasphaera</taxon>
    </lineage>
</organism>
<feature type="domain" description="Helicase C-terminal" evidence="2">
    <location>
        <begin position="431"/>
        <end position="600"/>
    </location>
</feature>
<dbReference type="Pfam" id="PF04851">
    <property type="entry name" value="ResIII"/>
    <property type="match status" value="1"/>
</dbReference>
<proteinExistence type="predicted"/>
<dbReference type="InterPro" id="IPR006935">
    <property type="entry name" value="Helicase/UvrB_N"/>
</dbReference>
<dbReference type="REBASE" id="247411">
    <property type="entry name" value="Mel2410ORF750P"/>
</dbReference>
<feature type="domain" description="Helicase ATP-binding" evidence="1">
    <location>
        <begin position="229"/>
        <end position="380"/>
    </location>
</feature>
<dbReference type="CDD" id="cd18032">
    <property type="entry name" value="DEXHc_RE_I_III_res"/>
    <property type="match status" value="1"/>
</dbReference>
<dbReference type="InterPro" id="IPR027417">
    <property type="entry name" value="P-loop_NTPase"/>
</dbReference>
<dbReference type="CDD" id="cd09204">
    <property type="entry name" value="PLDc_N_DEXD_b2"/>
    <property type="match status" value="1"/>
</dbReference>
<dbReference type="GO" id="GO:0005524">
    <property type="term" value="F:ATP binding"/>
    <property type="evidence" value="ECO:0007669"/>
    <property type="project" value="InterPro"/>
</dbReference>
<dbReference type="GO" id="GO:0003677">
    <property type="term" value="F:DNA binding"/>
    <property type="evidence" value="ECO:0007669"/>
    <property type="project" value="InterPro"/>
</dbReference>
<dbReference type="PANTHER" id="PTHR47396">
    <property type="entry name" value="TYPE I RESTRICTION ENZYME ECOKI R PROTEIN"/>
    <property type="match status" value="1"/>
</dbReference>
<dbReference type="SUPFAM" id="SSF52540">
    <property type="entry name" value="P-loop containing nucleoside triphosphate hydrolases"/>
    <property type="match status" value="1"/>
</dbReference>
<dbReference type="RefSeq" id="WP_027894864.1">
    <property type="nucleotide sequence ID" value="NZ_CP027569.1"/>
</dbReference>
<dbReference type="SMART" id="SM00490">
    <property type="entry name" value="HELICc"/>
    <property type="match status" value="1"/>
</dbReference>